<dbReference type="FunFam" id="3.30.300.160:FF:000002">
    <property type="entry name" value="Type II secretion system protein E"/>
    <property type="match status" value="1"/>
</dbReference>
<gene>
    <name evidence="2" type="ORF">GHYDROH2_16820</name>
</gene>
<sequence length="370" mass="40655">MALRLGEMLVKAGRITPDQLDEALRSQVIFGGRLGTNLIEMGCIDEEELAGVLSEKLRVPCVDPDELMNIPPAIIEAVPLEVVEQFQVVPLRLENRRLFLVMADPSDLPAIDQIAFRTGHVIVPLVAPEIRLLMALEKYYGIKRELRYLPVSKGLGGRRVCSYQPKPADAAMAAPREVIDFSTLPAEGEEFFPWGEGGYDTPRIEAAKRHTIDTLSRELVDAPDRDGVARALLNYVGQEFDRAALLLVTRDAAVGWMALGDGKPVPRFEELRIGLDEPSVLLSVTKARVFYRGPVAGTPANLRLLKALGGDEPEGMILVPLVMNKRVVAILCAVGRLELLGARQETLQAVARKGVLAFEVLILKNKILMT</sequence>
<dbReference type="EMBL" id="BSDS01000001">
    <property type="protein sequence ID" value="GLI38181.1"/>
    <property type="molecule type" value="Genomic_DNA"/>
</dbReference>
<dbReference type="Pfam" id="PF05157">
    <property type="entry name" value="MshEN"/>
    <property type="match status" value="1"/>
</dbReference>
<evidence type="ECO:0000313" key="2">
    <source>
        <dbReference type="EMBL" id="GLI38181.1"/>
    </source>
</evidence>
<dbReference type="InterPro" id="IPR037257">
    <property type="entry name" value="T2SS_E_N_sf"/>
</dbReference>
<dbReference type="RefSeq" id="WP_214186069.1">
    <property type="nucleotide sequence ID" value="NZ_BSDS01000001.1"/>
</dbReference>
<evidence type="ECO:0000259" key="1">
    <source>
        <dbReference type="Pfam" id="PF05157"/>
    </source>
</evidence>
<dbReference type="AlphaFoldDB" id="A0A9W6G0B2"/>
<feature type="domain" description="Type II secretion system protein GspE N-terminal" evidence="1">
    <location>
        <begin position="58"/>
        <end position="144"/>
    </location>
</feature>
<name>A0A9W6G0B2_9BACT</name>
<dbReference type="InterPro" id="IPR007831">
    <property type="entry name" value="T2SS_GspE_N"/>
</dbReference>
<organism evidence="2 3">
    <name type="scientific">Geobacter hydrogenophilus</name>
    <dbReference type="NCBI Taxonomy" id="40983"/>
    <lineage>
        <taxon>Bacteria</taxon>
        <taxon>Pseudomonadati</taxon>
        <taxon>Thermodesulfobacteriota</taxon>
        <taxon>Desulfuromonadia</taxon>
        <taxon>Geobacterales</taxon>
        <taxon>Geobacteraceae</taxon>
        <taxon>Geobacter</taxon>
    </lineage>
</organism>
<dbReference type="Proteomes" id="UP001144352">
    <property type="component" value="Unassembled WGS sequence"/>
</dbReference>
<dbReference type="SUPFAM" id="SSF160246">
    <property type="entry name" value="EspE N-terminal domain-like"/>
    <property type="match status" value="1"/>
</dbReference>
<evidence type="ECO:0000313" key="3">
    <source>
        <dbReference type="Proteomes" id="UP001144352"/>
    </source>
</evidence>
<dbReference type="Gene3D" id="3.30.300.160">
    <property type="entry name" value="Type II secretion system, protein E, N-terminal domain"/>
    <property type="match status" value="1"/>
</dbReference>
<keyword evidence="3" id="KW-1185">Reference proteome</keyword>
<proteinExistence type="predicted"/>
<reference evidence="2" key="1">
    <citation type="submission" date="2022-12" db="EMBL/GenBank/DDBJ databases">
        <title>Reference genome sequencing for broad-spectrum identification of bacterial and archaeal isolates by mass spectrometry.</title>
        <authorList>
            <person name="Sekiguchi Y."/>
            <person name="Tourlousse D.M."/>
        </authorList>
    </citation>
    <scope>NUCLEOTIDE SEQUENCE</scope>
    <source>
        <strain evidence="2">H2</strain>
    </source>
</reference>
<comment type="caution">
    <text evidence="2">The sequence shown here is derived from an EMBL/GenBank/DDBJ whole genome shotgun (WGS) entry which is preliminary data.</text>
</comment>
<protein>
    <submittedName>
        <fullName evidence="2">General secretion pathway protein GspE</fullName>
    </submittedName>
</protein>
<dbReference type="SUPFAM" id="SSF55781">
    <property type="entry name" value="GAF domain-like"/>
    <property type="match status" value="1"/>
</dbReference>
<accession>A0A9W6G0B2</accession>